<feature type="domain" description="Methyltransferase type 11" evidence="1">
    <location>
        <begin position="6"/>
        <end position="80"/>
    </location>
</feature>
<keyword evidence="3" id="KW-1185">Reference proteome</keyword>
<dbReference type="Gene3D" id="3.40.50.150">
    <property type="entry name" value="Vaccinia Virus protein VP39"/>
    <property type="match status" value="1"/>
</dbReference>
<dbReference type="GO" id="GO:0008757">
    <property type="term" value="F:S-adenosylmethionine-dependent methyltransferase activity"/>
    <property type="evidence" value="ECO:0007669"/>
    <property type="project" value="InterPro"/>
</dbReference>
<accession>A0A841KNE1</accession>
<gene>
    <name evidence="2" type="ORF">HNQ80_001008</name>
</gene>
<keyword evidence="2" id="KW-0830">Ubiquinone</keyword>
<dbReference type="SUPFAM" id="SSF53335">
    <property type="entry name" value="S-adenosyl-L-methionine-dependent methyltransferases"/>
    <property type="match status" value="1"/>
</dbReference>
<name>A0A841KNE1_9FIRM</name>
<proteinExistence type="predicted"/>
<keyword evidence="2" id="KW-0808">Transferase</keyword>
<dbReference type="InterPro" id="IPR013216">
    <property type="entry name" value="Methyltransf_11"/>
</dbReference>
<dbReference type="InterPro" id="IPR029063">
    <property type="entry name" value="SAM-dependent_MTases_sf"/>
</dbReference>
<dbReference type="Pfam" id="PF08241">
    <property type="entry name" value="Methyltransf_11"/>
    <property type="match status" value="1"/>
</dbReference>
<dbReference type="AlphaFoldDB" id="A0A841KNE1"/>
<keyword evidence="2" id="KW-0489">Methyltransferase</keyword>
<evidence type="ECO:0000313" key="2">
    <source>
        <dbReference type="EMBL" id="MBB6214923.1"/>
    </source>
</evidence>
<dbReference type="GO" id="GO:0032259">
    <property type="term" value="P:methylation"/>
    <property type="evidence" value="ECO:0007669"/>
    <property type="project" value="UniProtKB-KW"/>
</dbReference>
<comment type="caution">
    <text evidence="2">The sequence shown here is derived from an EMBL/GenBank/DDBJ whole genome shotgun (WGS) entry which is preliminary data.</text>
</comment>
<organism evidence="2 3">
    <name type="scientific">Anaerosolibacter carboniphilus</name>
    <dbReference type="NCBI Taxonomy" id="1417629"/>
    <lineage>
        <taxon>Bacteria</taxon>
        <taxon>Bacillati</taxon>
        <taxon>Bacillota</taxon>
        <taxon>Clostridia</taxon>
        <taxon>Peptostreptococcales</taxon>
        <taxon>Thermotaleaceae</taxon>
        <taxon>Anaerosolibacter</taxon>
    </lineage>
</organism>
<dbReference type="CDD" id="cd02440">
    <property type="entry name" value="AdoMet_MTases"/>
    <property type="match status" value="1"/>
</dbReference>
<protein>
    <submittedName>
        <fullName evidence="2">Ubiquinone/menaquinone biosynthesis C-methylase UbiE</fullName>
    </submittedName>
</protein>
<reference evidence="2 3" key="1">
    <citation type="submission" date="2020-08" db="EMBL/GenBank/DDBJ databases">
        <title>Genomic Encyclopedia of Type Strains, Phase IV (KMG-IV): sequencing the most valuable type-strain genomes for metagenomic binning, comparative biology and taxonomic classification.</title>
        <authorList>
            <person name="Goeker M."/>
        </authorList>
    </citation>
    <scope>NUCLEOTIDE SEQUENCE [LARGE SCALE GENOMIC DNA]</scope>
    <source>
        <strain evidence="2 3">DSM 103526</strain>
    </source>
</reference>
<evidence type="ECO:0000259" key="1">
    <source>
        <dbReference type="Pfam" id="PF08241"/>
    </source>
</evidence>
<sequence length="145" mass="17372">MFQPEYYIGIDCDEKRIAYARNLYKNYNFFASQGAKLFIEDNSIDYVLIMAVLHHIPSQTIGEHLLEFHRVLKPTGRIIIIEPCFFPGSHLRNWCMSFFDKGEFIRSEQDYLRLFHQYNYKTAMIKRFSKCSVYNELFFTANPER</sequence>
<evidence type="ECO:0000313" key="3">
    <source>
        <dbReference type="Proteomes" id="UP000579281"/>
    </source>
</evidence>
<dbReference type="EMBL" id="JACHEN010000004">
    <property type="protein sequence ID" value="MBB6214923.1"/>
    <property type="molecule type" value="Genomic_DNA"/>
</dbReference>
<dbReference type="Proteomes" id="UP000579281">
    <property type="component" value="Unassembled WGS sequence"/>
</dbReference>